<proteinExistence type="predicted"/>
<dbReference type="Gene3D" id="3.30.450.20">
    <property type="entry name" value="PAS domain"/>
    <property type="match status" value="1"/>
</dbReference>
<reference evidence="2" key="2">
    <citation type="submission" date="2022-10" db="EMBL/GenBank/DDBJ databases">
        <authorList>
            <person name="Trinh H.N."/>
        </authorList>
    </citation>
    <scope>NUCLEOTIDE SEQUENCE</scope>
    <source>
        <strain evidence="2">RN2-1</strain>
    </source>
</reference>
<feature type="domain" description="Signal transduction histidine kinase subgroup 2 dimerisation and phosphoacceptor" evidence="1">
    <location>
        <begin position="10"/>
        <end position="82"/>
    </location>
</feature>
<keyword evidence="2" id="KW-0418">Kinase</keyword>
<dbReference type="RefSeq" id="WP_264713547.1">
    <property type="nucleotide sequence ID" value="NZ_JAPDNT010000005.1"/>
</dbReference>
<sequence length="204" mass="22748">MPKTESLLRELNHRVKNNFQVIVSLMNLKKRMLPVEQREDLRFIEEHVQSMAVAYRLVYATGEMVEVSVADLITDVISGLQQIAGLAFERVEIDVGRIDASIGLDQAIALGLYLAVVAPPYLDHAKANRGTVRVNGDIEDGLLTVSLKGSWSEQLPLDFLRSRLMRAYIEQLQAEMLSSTSPSDLRLRFRRDPGLTNDAAASSP</sequence>
<name>A0AA41YJL0_9PROT</name>
<protein>
    <submittedName>
        <fullName evidence="2">Sensor histidine kinase</fullName>
    </submittedName>
</protein>
<comment type="caution">
    <text evidence="2">The sequence shown here is derived from an EMBL/GenBank/DDBJ whole genome shotgun (WGS) entry which is preliminary data.</text>
</comment>
<keyword evidence="2" id="KW-0808">Transferase</keyword>
<dbReference type="Proteomes" id="UP001165679">
    <property type="component" value="Unassembled WGS sequence"/>
</dbReference>
<accession>A0AA41YJL0</accession>
<dbReference type="InterPro" id="IPR011495">
    <property type="entry name" value="Sig_transdc_His_kin_sub2_dim/P"/>
</dbReference>
<evidence type="ECO:0000259" key="1">
    <source>
        <dbReference type="Pfam" id="PF07568"/>
    </source>
</evidence>
<keyword evidence="3" id="KW-1185">Reference proteome</keyword>
<evidence type="ECO:0000313" key="2">
    <source>
        <dbReference type="EMBL" id="MCW3474891.1"/>
    </source>
</evidence>
<dbReference type="Pfam" id="PF07568">
    <property type="entry name" value="HisKA_2"/>
    <property type="match status" value="1"/>
</dbReference>
<dbReference type="EMBL" id="JAPDNT010000005">
    <property type="protein sequence ID" value="MCW3474891.1"/>
    <property type="molecule type" value="Genomic_DNA"/>
</dbReference>
<dbReference type="AlphaFoldDB" id="A0AA41YJL0"/>
<organism evidence="2 3">
    <name type="scientific">Limobrevibacterium gyesilva</name>
    <dbReference type="NCBI Taxonomy" id="2991712"/>
    <lineage>
        <taxon>Bacteria</taxon>
        <taxon>Pseudomonadati</taxon>
        <taxon>Pseudomonadota</taxon>
        <taxon>Alphaproteobacteria</taxon>
        <taxon>Acetobacterales</taxon>
        <taxon>Acetobacteraceae</taxon>
        <taxon>Limobrevibacterium</taxon>
    </lineage>
</organism>
<dbReference type="GO" id="GO:0016301">
    <property type="term" value="F:kinase activity"/>
    <property type="evidence" value="ECO:0007669"/>
    <property type="project" value="UniProtKB-KW"/>
</dbReference>
<evidence type="ECO:0000313" key="3">
    <source>
        <dbReference type="Proteomes" id="UP001165679"/>
    </source>
</evidence>
<gene>
    <name evidence="2" type="ORF">OL599_09880</name>
</gene>
<reference evidence="2" key="1">
    <citation type="submission" date="2022-09" db="EMBL/GenBank/DDBJ databases">
        <title>Rhodovastum sp. nov. RN2-1 isolated from soil in Seongnam, South Korea.</title>
        <authorList>
            <person name="Le N.T."/>
        </authorList>
    </citation>
    <scope>NUCLEOTIDE SEQUENCE</scope>
    <source>
        <strain evidence="2">RN2-1</strain>
    </source>
</reference>